<protein>
    <recommendedName>
        <fullName evidence="3">HTH CENPB-type domain-containing protein</fullName>
    </recommendedName>
</protein>
<keyword evidence="2" id="KW-1185">Reference proteome</keyword>
<comment type="caution">
    <text evidence="1">The sequence shown here is derived from an EMBL/GenBank/DDBJ whole genome shotgun (WGS) entry which is preliminary data.</text>
</comment>
<organism evidence="1 2">
    <name type="scientific">Cladobotryum mycophilum</name>
    <dbReference type="NCBI Taxonomy" id="491253"/>
    <lineage>
        <taxon>Eukaryota</taxon>
        <taxon>Fungi</taxon>
        <taxon>Dikarya</taxon>
        <taxon>Ascomycota</taxon>
        <taxon>Pezizomycotina</taxon>
        <taxon>Sordariomycetes</taxon>
        <taxon>Hypocreomycetidae</taxon>
        <taxon>Hypocreales</taxon>
        <taxon>Hypocreaceae</taxon>
        <taxon>Cladobotryum</taxon>
    </lineage>
</organism>
<accession>A0ABR0S8M9</accession>
<proteinExistence type="predicted"/>
<evidence type="ECO:0000313" key="2">
    <source>
        <dbReference type="Proteomes" id="UP001338125"/>
    </source>
</evidence>
<dbReference type="Proteomes" id="UP001338125">
    <property type="component" value="Unassembled WGS sequence"/>
</dbReference>
<name>A0ABR0S8M9_9HYPO</name>
<evidence type="ECO:0000313" key="1">
    <source>
        <dbReference type="EMBL" id="KAK5988514.1"/>
    </source>
</evidence>
<sequence>MPGGSLKSYDQGIQKLTAFLAPFANGNPPDAITGSIDKVVELFADDLSGYRGATKSRKKTRRTILSLVLQNIDSDMFFLCALALPESWLAKVIRSEQDADFVLALKSWWGSSTVPPSFSNTAAELCRKYNTLLEQGMEQQRITYGTDTWLTKFRRTIDSPRYAGSKPFRYRRPPRNEDITMETFVLNQPSAESENTRPTLGKHKKDIRVHSLSHREGTISRTPLMEELEGPLGGSVYPIELMDAISTLASTKPIINMTIARGDGVSPYVSFDISPATATHLARLATSKRQRHDPLSSSTRPI</sequence>
<evidence type="ECO:0008006" key="3">
    <source>
        <dbReference type="Google" id="ProtNLM"/>
    </source>
</evidence>
<gene>
    <name evidence="1" type="ORF">PT974_09997</name>
</gene>
<reference evidence="1 2" key="1">
    <citation type="submission" date="2024-01" db="EMBL/GenBank/DDBJ databases">
        <title>Complete genome of Cladobotryum mycophilum ATHUM6906.</title>
        <authorList>
            <person name="Christinaki A.C."/>
            <person name="Myridakis A.I."/>
            <person name="Kouvelis V.N."/>
        </authorList>
    </citation>
    <scope>NUCLEOTIDE SEQUENCE [LARGE SCALE GENOMIC DNA]</scope>
    <source>
        <strain evidence="1 2">ATHUM6906</strain>
    </source>
</reference>
<dbReference type="EMBL" id="JAVFKD010000015">
    <property type="protein sequence ID" value="KAK5988514.1"/>
    <property type="molecule type" value="Genomic_DNA"/>
</dbReference>